<keyword evidence="4 5" id="KW-0472">Membrane</keyword>
<evidence type="ECO:0000313" key="6">
    <source>
        <dbReference type="EMBL" id="ORZ37783.1"/>
    </source>
</evidence>
<protein>
    <recommendedName>
        <fullName evidence="8">DUF423-domain-containing protein</fullName>
    </recommendedName>
</protein>
<accession>A0A1Y2HVQ5</accession>
<comment type="subcellular location">
    <subcellularLocation>
        <location evidence="1">Membrane</location>
        <topology evidence="1">Multi-pass membrane protein</topology>
    </subcellularLocation>
</comment>
<keyword evidence="7" id="KW-1185">Reference proteome</keyword>
<keyword evidence="3 5" id="KW-1133">Transmembrane helix</keyword>
<proteinExistence type="predicted"/>
<dbReference type="InterPro" id="IPR006696">
    <property type="entry name" value="DUF423"/>
</dbReference>
<name>A0A1Y2HVQ5_9FUNG</name>
<gene>
    <name evidence="6" type="ORF">BCR44DRAFT_1429940</name>
</gene>
<evidence type="ECO:0000256" key="1">
    <source>
        <dbReference type="ARBA" id="ARBA00004141"/>
    </source>
</evidence>
<comment type="caution">
    <text evidence="6">The sequence shown here is derived from an EMBL/GenBank/DDBJ whole genome shotgun (WGS) entry which is preliminary data.</text>
</comment>
<feature type="transmembrane region" description="Helical" evidence="5">
    <location>
        <begin position="6"/>
        <end position="25"/>
    </location>
</feature>
<dbReference type="PANTHER" id="PTHR43461">
    <property type="entry name" value="TRANSMEMBRANE PROTEIN 256"/>
    <property type="match status" value="1"/>
</dbReference>
<dbReference type="STRING" id="765915.A0A1Y2HVQ5"/>
<dbReference type="PANTHER" id="PTHR43461:SF1">
    <property type="entry name" value="TRANSMEMBRANE PROTEIN 256"/>
    <property type="match status" value="1"/>
</dbReference>
<evidence type="ECO:0000256" key="2">
    <source>
        <dbReference type="ARBA" id="ARBA00022692"/>
    </source>
</evidence>
<evidence type="ECO:0000256" key="3">
    <source>
        <dbReference type="ARBA" id="ARBA00022989"/>
    </source>
</evidence>
<reference evidence="6 7" key="1">
    <citation type="submission" date="2016-07" db="EMBL/GenBank/DDBJ databases">
        <title>Pervasive Adenine N6-methylation of Active Genes in Fungi.</title>
        <authorList>
            <consortium name="DOE Joint Genome Institute"/>
            <person name="Mondo S.J."/>
            <person name="Dannebaum R.O."/>
            <person name="Kuo R.C."/>
            <person name="Labutti K."/>
            <person name="Haridas S."/>
            <person name="Kuo A."/>
            <person name="Salamov A."/>
            <person name="Ahrendt S.R."/>
            <person name="Lipzen A."/>
            <person name="Sullivan W."/>
            <person name="Andreopoulos W.B."/>
            <person name="Clum A."/>
            <person name="Lindquist E."/>
            <person name="Daum C."/>
            <person name="Ramamoorthy G.K."/>
            <person name="Gryganskyi A."/>
            <person name="Culley D."/>
            <person name="Magnuson J.K."/>
            <person name="James T.Y."/>
            <person name="O'Malley M.A."/>
            <person name="Stajich J.E."/>
            <person name="Spatafora J.W."/>
            <person name="Visel A."/>
            <person name="Grigoriev I.V."/>
        </authorList>
    </citation>
    <scope>NUCLEOTIDE SEQUENCE [LARGE SCALE GENOMIC DNA]</scope>
    <source>
        <strain evidence="6 7">PL171</strain>
    </source>
</reference>
<dbReference type="Pfam" id="PF04241">
    <property type="entry name" value="DUF423"/>
    <property type="match status" value="1"/>
</dbReference>
<feature type="transmembrane region" description="Helical" evidence="5">
    <location>
        <begin position="100"/>
        <end position="118"/>
    </location>
</feature>
<keyword evidence="2 5" id="KW-0812">Transmembrane</keyword>
<organism evidence="6 7">
    <name type="scientific">Catenaria anguillulae PL171</name>
    <dbReference type="NCBI Taxonomy" id="765915"/>
    <lineage>
        <taxon>Eukaryota</taxon>
        <taxon>Fungi</taxon>
        <taxon>Fungi incertae sedis</taxon>
        <taxon>Blastocladiomycota</taxon>
        <taxon>Blastocladiomycetes</taxon>
        <taxon>Blastocladiales</taxon>
        <taxon>Catenariaceae</taxon>
        <taxon>Catenaria</taxon>
    </lineage>
</organism>
<evidence type="ECO:0000313" key="7">
    <source>
        <dbReference type="Proteomes" id="UP000193411"/>
    </source>
</evidence>
<dbReference type="Proteomes" id="UP000193411">
    <property type="component" value="Unassembled WGS sequence"/>
</dbReference>
<evidence type="ECO:0008006" key="8">
    <source>
        <dbReference type="Google" id="ProtNLM"/>
    </source>
</evidence>
<dbReference type="AlphaFoldDB" id="A0A1Y2HVQ5"/>
<evidence type="ECO:0000256" key="5">
    <source>
        <dbReference type="SAM" id="Phobius"/>
    </source>
</evidence>
<dbReference type="GO" id="GO:0016020">
    <property type="term" value="C:membrane"/>
    <property type="evidence" value="ECO:0007669"/>
    <property type="project" value="UniProtKB-SubCell"/>
</dbReference>
<feature type="transmembrane region" description="Helical" evidence="5">
    <location>
        <begin position="68"/>
        <end position="88"/>
    </location>
</feature>
<dbReference type="EMBL" id="MCFL01000011">
    <property type="protein sequence ID" value="ORZ37783.1"/>
    <property type="molecule type" value="Genomic_DNA"/>
</dbReference>
<dbReference type="OrthoDB" id="269173at2759"/>
<evidence type="ECO:0000256" key="4">
    <source>
        <dbReference type="ARBA" id="ARBA00023136"/>
    </source>
</evidence>
<sequence>MNHEQLWLTGCLLAATGVGFGSILGNRAHYQILHSVGILVSLSLRARQRLGPGASGNYTSVASPLSLVPGHLFTAGIAMFSGSIYCLVLNPVKFRWMGPVTPLGGLCMIAGWVALGVAKSGELDLWMLRSRPT</sequence>